<reference evidence="2 3" key="1">
    <citation type="journal article" date="2015" name="Genome Biol. Evol.">
        <title>The genome of winter moth (Operophtera brumata) provides a genomic perspective on sexual dimorphism and phenology.</title>
        <authorList>
            <person name="Derks M.F."/>
            <person name="Smit S."/>
            <person name="Salis L."/>
            <person name="Schijlen E."/>
            <person name="Bossers A."/>
            <person name="Mateman C."/>
            <person name="Pijl A.S."/>
            <person name="de Ridder D."/>
            <person name="Groenen M.A."/>
            <person name="Visser M.E."/>
            <person name="Megens H.J."/>
        </authorList>
    </citation>
    <scope>NUCLEOTIDE SEQUENCE [LARGE SCALE GENOMIC DNA]</scope>
    <source>
        <strain evidence="2">WM2013NL</strain>
        <tissue evidence="2">Head and thorax</tissue>
    </source>
</reference>
<dbReference type="GO" id="GO:0032154">
    <property type="term" value="C:cleavage furrow"/>
    <property type="evidence" value="ECO:0007669"/>
    <property type="project" value="TreeGrafter"/>
</dbReference>
<evidence type="ECO:0000313" key="3">
    <source>
        <dbReference type="Proteomes" id="UP000037510"/>
    </source>
</evidence>
<evidence type="ECO:0000256" key="1">
    <source>
        <dbReference type="SAM" id="MobiDB-lite"/>
    </source>
</evidence>
<dbReference type="GO" id="GO:0044878">
    <property type="term" value="P:mitotic cytokinesis checkpoint signaling"/>
    <property type="evidence" value="ECO:0007669"/>
    <property type="project" value="TreeGrafter"/>
</dbReference>
<sequence>MSCNGCYSSFSLLRPEKGCPSCGFSYCPKCLGYKVCNKCKRASMSNNPGKKPDNSPPDVFYKRLVEGSVVSPANTNTPNNPIDDQMRERLNKLKKQEATDKVLKQATDAEIAERLQKIKGEVPIASDDELHARLAKLRGTQPTLMTKDLRTEQEQVEDLMKQYLENTAIDCKYKDEFDSVINVMEARLQKLKGDSATPEASGSQSVPIVSAQNCEPEDEEESVRKIIEKLKAEALKDVDEIAPATNDELSFCEICNEDANMRCLGCRYLFCKRCFLDHRDDDDGCDKYEPYQPPKGSN</sequence>
<dbReference type="STRING" id="104452.A0A0L7KS53"/>
<dbReference type="CDD" id="cd00065">
    <property type="entry name" value="FYVE_like_SF"/>
    <property type="match status" value="1"/>
</dbReference>
<dbReference type="GO" id="GO:0009838">
    <property type="term" value="P:abscission"/>
    <property type="evidence" value="ECO:0007669"/>
    <property type="project" value="TreeGrafter"/>
</dbReference>
<dbReference type="GO" id="GO:0032266">
    <property type="term" value="F:phosphatidylinositol-3-phosphate binding"/>
    <property type="evidence" value="ECO:0007669"/>
    <property type="project" value="TreeGrafter"/>
</dbReference>
<dbReference type="Proteomes" id="UP000037510">
    <property type="component" value="Unassembled WGS sequence"/>
</dbReference>
<dbReference type="GO" id="GO:0030496">
    <property type="term" value="C:midbody"/>
    <property type="evidence" value="ECO:0007669"/>
    <property type="project" value="TreeGrafter"/>
</dbReference>
<feature type="compositionally biased region" description="Polar residues" evidence="1">
    <location>
        <begin position="198"/>
        <end position="213"/>
    </location>
</feature>
<keyword evidence="3" id="KW-1185">Reference proteome</keyword>
<protein>
    <submittedName>
        <fullName evidence="2">Zinc finger, FYVE domain containing 19</fullName>
    </submittedName>
</protein>
<comment type="caution">
    <text evidence="2">The sequence shown here is derived from an EMBL/GenBank/DDBJ whole genome shotgun (WGS) entry which is preliminary data.</text>
</comment>
<dbReference type="SUPFAM" id="SSF57845">
    <property type="entry name" value="B-box zinc-binding domain"/>
    <property type="match status" value="1"/>
</dbReference>
<gene>
    <name evidence="2" type="ORF">OBRU01_21768</name>
</gene>
<accession>A0A0L7KS53</accession>
<dbReference type="GO" id="GO:0005813">
    <property type="term" value="C:centrosome"/>
    <property type="evidence" value="ECO:0007669"/>
    <property type="project" value="TreeGrafter"/>
</dbReference>
<organism evidence="2 3">
    <name type="scientific">Operophtera brumata</name>
    <name type="common">Winter moth</name>
    <name type="synonym">Phalaena brumata</name>
    <dbReference type="NCBI Taxonomy" id="104452"/>
    <lineage>
        <taxon>Eukaryota</taxon>
        <taxon>Metazoa</taxon>
        <taxon>Ecdysozoa</taxon>
        <taxon>Arthropoda</taxon>
        <taxon>Hexapoda</taxon>
        <taxon>Insecta</taxon>
        <taxon>Pterygota</taxon>
        <taxon>Neoptera</taxon>
        <taxon>Endopterygota</taxon>
        <taxon>Lepidoptera</taxon>
        <taxon>Glossata</taxon>
        <taxon>Ditrysia</taxon>
        <taxon>Geometroidea</taxon>
        <taxon>Geometridae</taxon>
        <taxon>Larentiinae</taxon>
        <taxon>Operophtera</taxon>
    </lineage>
</organism>
<dbReference type="PANTHER" id="PTHR46603">
    <property type="entry name" value="ABSCISSION/NOCUT CHECKPOINT REGULATOR"/>
    <property type="match status" value="1"/>
</dbReference>
<dbReference type="EMBL" id="JTDY01006327">
    <property type="protein sequence ID" value="KOB66103.1"/>
    <property type="molecule type" value="Genomic_DNA"/>
</dbReference>
<dbReference type="SUPFAM" id="SSF57903">
    <property type="entry name" value="FYVE/PHD zinc finger"/>
    <property type="match status" value="1"/>
</dbReference>
<dbReference type="AlphaFoldDB" id="A0A0L7KS53"/>
<feature type="region of interest" description="Disordered" evidence="1">
    <location>
        <begin position="193"/>
        <end position="217"/>
    </location>
</feature>
<dbReference type="InterPro" id="IPR011011">
    <property type="entry name" value="Znf_FYVE_PHD"/>
</dbReference>
<evidence type="ECO:0000313" key="2">
    <source>
        <dbReference type="EMBL" id="KOB66103.1"/>
    </source>
</evidence>
<name>A0A0L7KS53_OPEBR</name>
<proteinExistence type="predicted"/>
<dbReference type="PANTHER" id="PTHR46603:SF1">
    <property type="entry name" value="ABSCISSION_NOCUT CHECKPOINT REGULATOR"/>
    <property type="match status" value="1"/>
</dbReference>
<dbReference type="Pfam" id="PF22586">
    <property type="entry name" value="ANCHR-like_BBOX"/>
    <property type="match status" value="1"/>
</dbReference>